<evidence type="ECO:0000256" key="3">
    <source>
        <dbReference type="ARBA" id="ARBA00022679"/>
    </source>
</evidence>
<dbReference type="Proteomes" id="UP001234216">
    <property type="component" value="Unassembled WGS sequence"/>
</dbReference>
<proteinExistence type="predicted"/>
<dbReference type="RefSeq" id="WP_306972025.1">
    <property type="nucleotide sequence ID" value="NZ_JAUSYQ010000001.1"/>
</dbReference>
<dbReference type="EC" id="2.7.4.2" evidence="2"/>
<protein>
    <recommendedName>
        <fullName evidence="2">phosphomevalonate kinase</fullName>
        <ecNumber evidence="2">2.7.4.2</ecNumber>
    </recommendedName>
</protein>
<dbReference type="InterPro" id="IPR020568">
    <property type="entry name" value="Ribosomal_Su5_D2-typ_SF"/>
</dbReference>
<dbReference type="EMBL" id="JAUSZV010000003">
    <property type="protein sequence ID" value="MDQ0904433.1"/>
    <property type="molecule type" value="Genomic_DNA"/>
</dbReference>
<evidence type="ECO:0000256" key="5">
    <source>
        <dbReference type="ARBA" id="ARBA00022777"/>
    </source>
</evidence>
<dbReference type="InterPro" id="IPR014721">
    <property type="entry name" value="Ribsml_uS5_D2-typ_fold_subgr"/>
</dbReference>
<evidence type="ECO:0000259" key="8">
    <source>
        <dbReference type="Pfam" id="PF08544"/>
    </source>
</evidence>
<comment type="pathway">
    <text evidence="1">Isoprenoid biosynthesis; isopentenyl diphosphate biosynthesis via mevalonate pathway; isopentenyl diphosphate from (R)-mevalonate: step 2/3.</text>
</comment>
<dbReference type="AlphaFoldDB" id="A0AAW8F6N5"/>
<accession>A0AAW8F6N5</accession>
<dbReference type="NCBIfam" id="TIGR01220">
    <property type="entry name" value="Pmev_kin_Gr_pos"/>
    <property type="match status" value="1"/>
</dbReference>
<evidence type="ECO:0000256" key="2">
    <source>
        <dbReference type="ARBA" id="ARBA00012958"/>
    </source>
</evidence>
<dbReference type="InterPro" id="IPR013750">
    <property type="entry name" value="GHMP_kinase_C_dom"/>
</dbReference>
<dbReference type="PANTHER" id="PTHR31814">
    <property type="match status" value="1"/>
</dbReference>
<dbReference type="SUPFAM" id="SSF55060">
    <property type="entry name" value="GHMP Kinase, C-terminal domain"/>
    <property type="match status" value="1"/>
</dbReference>
<gene>
    <name evidence="9" type="ORF">QFZ22_000418</name>
</gene>
<comment type="caution">
    <text evidence="9">The sequence shown here is derived from an EMBL/GenBank/DDBJ whole genome shotgun (WGS) entry which is preliminary data.</text>
</comment>
<dbReference type="InterPro" id="IPR006204">
    <property type="entry name" value="GHMP_kinase_N_dom"/>
</dbReference>
<feature type="domain" description="GHMP kinase C-terminal" evidence="8">
    <location>
        <begin position="288"/>
        <end position="349"/>
    </location>
</feature>
<name>A0AAW8F6N5_9ACTN</name>
<evidence type="ECO:0000313" key="10">
    <source>
        <dbReference type="Proteomes" id="UP001234216"/>
    </source>
</evidence>
<dbReference type="InterPro" id="IPR005917">
    <property type="entry name" value="Pmev_kinase_bact"/>
</dbReference>
<dbReference type="Pfam" id="PF08544">
    <property type="entry name" value="GHMP_kinases_C"/>
    <property type="match status" value="1"/>
</dbReference>
<dbReference type="PRINTS" id="PR00959">
    <property type="entry name" value="MEVGALKINASE"/>
</dbReference>
<sequence length="378" mass="39850">MRTRPRTVVRHAPGKLFVAGEYAVVEPGNPAVLVAVDRQVTVAVSGPGDDAGPAPDGVVVSSDLGLRSVPWRWHEGRLVVRGAYDGPRTRRELAHVVTAVETVGRLLTERGLPVPALDVSVSSRLHENGRKFGLGSSGAVTVATVAAVASFCGLELSRDERFRLAMLATAELDPKASGGDLAASTWGGWIAYQAPDRDFVLDLARRLGVGRALRAPWPGHAVRRLPPPAGLTLEVGWTGEPASTASLVSGLHRRAWRGSLSHQRFVATTTDCVRSAVTALETGDRPALLRQIRRARRELARLDGEVRLGIFTPGLTALCDAAEAVGGAAKPSGAGGGDCGIALLDAGATRDITHLRRRWEAAGVLPLPVRPALEGIAE</sequence>
<dbReference type="Gene3D" id="3.30.70.890">
    <property type="entry name" value="GHMP kinase, C-terminal domain"/>
    <property type="match status" value="1"/>
</dbReference>
<keyword evidence="4" id="KW-0547">Nucleotide-binding</keyword>
<keyword evidence="6" id="KW-0067">ATP-binding</keyword>
<keyword evidence="5 9" id="KW-0418">Kinase</keyword>
<evidence type="ECO:0000256" key="1">
    <source>
        <dbReference type="ARBA" id="ARBA00005017"/>
    </source>
</evidence>
<evidence type="ECO:0000259" key="7">
    <source>
        <dbReference type="Pfam" id="PF00288"/>
    </source>
</evidence>
<dbReference type="GO" id="GO:0005524">
    <property type="term" value="F:ATP binding"/>
    <property type="evidence" value="ECO:0007669"/>
    <property type="project" value="UniProtKB-KW"/>
</dbReference>
<keyword evidence="3 9" id="KW-0808">Transferase</keyword>
<dbReference type="InterPro" id="IPR036554">
    <property type="entry name" value="GHMP_kinase_C_sf"/>
</dbReference>
<dbReference type="SUPFAM" id="SSF54211">
    <property type="entry name" value="Ribosomal protein S5 domain 2-like"/>
    <property type="match status" value="1"/>
</dbReference>
<dbReference type="GO" id="GO:0004631">
    <property type="term" value="F:phosphomevalonate kinase activity"/>
    <property type="evidence" value="ECO:0007669"/>
    <property type="project" value="UniProtKB-EC"/>
</dbReference>
<feature type="domain" description="GHMP kinase N-terminal" evidence="7">
    <location>
        <begin position="102"/>
        <end position="188"/>
    </location>
</feature>
<reference evidence="9" key="1">
    <citation type="submission" date="2023-07" db="EMBL/GenBank/DDBJ databases">
        <title>Comparative genomics of wheat-associated soil bacteria to identify genetic determinants of phenazine resistance.</title>
        <authorList>
            <person name="Mouncey N."/>
        </authorList>
    </citation>
    <scope>NUCLEOTIDE SEQUENCE</scope>
    <source>
        <strain evidence="9">V4I22</strain>
    </source>
</reference>
<evidence type="ECO:0000256" key="4">
    <source>
        <dbReference type="ARBA" id="ARBA00022741"/>
    </source>
</evidence>
<evidence type="ECO:0000313" key="9">
    <source>
        <dbReference type="EMBL" id="MDQ0904433.1"/>
    </source>
</evidence>
<organism evidence="9 10">
    <name type="scientific">Streptomyces canus</name>
    <dbReference type="NCBI Taxonomy" id="58343"/>
    <lineage>
        <taxon>Bacteria</taxon>
        <taxon>Bacillati</taxon>
        <taxon>Actinomycetota</taxon>
        <taxon>Actinomycetes</taxon>
        <taxon>Kitasatosporales</taxon>
        <taxon>Streptomycetaceae</taxon>
        <taxon>Streptomyces</taxon>
        <taxon>Streptomyces aurantiacus group</taxon>
    </lineage>
</organism>
<dbReference type="InterPro" id="IPR035102">
    <property type="entry name" value="Phosphomevalonate_kinase"/>
</dbReference>
<dbReference type="Gene3D" id="3.30.230.10">
    <property type="match status" value="1"/>
</dbReference>
<dbReference type="Pfam" id="PF00288">
    <property type="entry name" value="GHMP_kinases_N"/>
    <property type="match status" value="1"/>
</dbReference>
<dbReference type="PANTHER" id="PTHR31814:SF2">
    <property type="entry name" value="PHOSPHOMEVALONATE KINASE"/>
    <property type="match status" value="1"/>
</dbReference>
<evidence type="ECO:0000256" key="6">
    <source>
        <dbReference type="ARBA" id="ARBA00022840"/>
    </source>
</evidence>